<evidence type="ECO:0000256" key="1">
    <source>
        <dbReference type="ARBA" id="ARBA00022448"/>
    </source>
</evidence>
<dbReference type="GO" id="GO:0045211">
    <property type="term" value="C:postsynaptic membrane"/>
    <property type="evidence" value="ECO:0007669"/>
    <property type="project" value="InterPro"/>
</dbReference>
<dbReference type="GO" id="GO:0022848">
    <property type="term" value="F:acetylcholine-gated monoatomic cation-selective channel activity"/>
    <property type="evidence" value="ECO:0007669"/>
    <property type="project" value="InterPro"/>
</dbReference>
<keyword evidence="7" id="KW-0675">Receptor</keyword>
<dbReference type="InterPro" id="IPR006201">
    <property type="entry name" value="Neur_channel"/>
</dbReference>
<reference evidence="13" key="1">
    <citation type="submission" date="2022-11" db="UniProtKB">
        <authorList>
            <consortium name="WormBaseParasite"/>
        </authorList>
    </citation>
    <scope>IDENTIFICATION</scope>
</reference>
<evidence type="ECO:0000256" key="2">
    <source>
        <dbReference type="ARBA" id="ARBA00022475"/>
    </source>
</evidence>
<evidence type="ECO:0000256" key="3">
    <source>
        <dbReference type="ARBA" id="ARBA00022692"/>
    </source>
</evidence>
<evidence type="ECO:0000256" key="5">
    <source>
        <dbReference type="ARBA" id="ARBA00023065"/>
    </source>
</evidence>
<dbReference type="PRINTS" id="PR00252">
    <property type="entry name" value="NRIONCHANNEL"/>
</dbReference>
<keyword evidence="3" id="KW-0812">Transmembrane</keyword>
<organism evidence="12 13">
    <name type="scientific">Acrobeloides nanus</name>
    <dbReference type="NCBI Taxonomy" id="290746"/>
    <lineage>
        <taxon>Eukaryota</taxon>
        <taxon>Metazoa</taxon>
        <taxon>Ecdysozoa</taxon>
        <taxon>Nematoda</taxon>
        <taxon>Chromadorea</taxon>
        <taxon>Rhabditida</taxon>
        <taxon>Tylenchina</taxon>
        <taxon>Cephalobomorpha</taxon>
        <taxon>Cephaloboidea</taxon>
        <taxon>Cephalobidae</taxon>
        <taxon>Acrobeloides</taxon>
    </lineage>
</organism>
<evidence type="ECO:0000313" key="13">
    <source>
        <dbReference type="WBParaSite" id="ACRNAN_scaffold8619.g10575.t1"/>
    </source>
</evidence>
<keyword evidence="2" id="KW-1003">Cell membrane</keyword>
<dbReference type="Proteomes" id="UP000887540">
    <property type="component" value="Unplaced"/>
</dbReference>
<keyword evidence="1" id="KW-0813">Transport</keyword>
<keyword evidence="9" id="KW-0407">Ion channel</keyword>
<dbReference type="SUPFAM" id="SSF63712">
    <property type="entry name" value="Nicotinic receptor ligand binding domain-like"/>
    <property type="match status" value="1"/>
</dbReference>
<keyword evidence="5" id="KW-0406">Ion transport</keyword>
<dbReference type="AlphaFoldDB" id="A0A914EJN9"/>
<dbReference type="InterPro" id="IPR036734">
    <property type="entry name" value="Neur_chan_lig-bd_sf"/>
</dbReference>
<keyword evidence="4" id="KW-0770">Synapse</keyword>
<dbReference type="GO" id="GO:0004888">
    <property type="term" value="F:transmembrane signaling receptor activity"/>
    <property type="evidence" value="ECO:0007669"/>
    <property type="project" value="InterPro"/>
</dbReference>
<accession>A0A914EJN9</accession>
<evidence type="ECO:0000256" key="8">
    <source>
        <dbReference type="ARBA" id="ARBA00023286"/>
    </source>
</evidence>
<keyword evidence="6" id="KW-0472">Membrane</keyword>
<dbReference type="InterPro" id="IPR002394">
    <property type="entry name" value="Nicotinic_acetylcholine_rcpt"/>
</dbReference>
<keyword evidence="8" id="KW-1071">Ligand-gated ion channel</keyword>
<dbReference type="InterPro" id="IPR006202">
    <property type="entry name" value="Neur_chan_lig-bd"/>
</dbReference>
<dbReference type="PRINTS" id="PR00254">
    <property type="entry name" value="NICOTINICR"/>
</dbReference>
<evidence type="ECO:0000259" key="11">
    <source>
        <dbReference type="Pfam" id="PF02931"/>
    </source>
</evidence>
<comment type="subcellular location">
    <subcellularLocation>
        <location evidence="10">Synaptic cell membrane</location>
        <topology evidence="10">Multi-pass membrane protein</topology>
    </subcellularLocation>
</comment>
<evidence type="ECO:0000313" key="12">
    <source>
        <dbReference type="Proteomes" id="UP000887540"/>
    </source>
</evidence>
<keyword evidence="12" id="KW-1185">Reference proteome</keyword>
<protein>
    <submittedName>
        <fullName evidence="13">Neurotransmitter-gated ion-channel ligand-binding domain-containing protein</fullName>
    </submittedName>
</protein>
<evidence type="ECO:0000256" key="10">
    <source>
        <dbReference type="ARBA" id="ARBA00034099"/>
    </source>
</evidence>
<name>A0A914EJN9_9BILA</name>
<evidence type="ECO:0000256" key="4">
    <source>
        <dbReference type="ARBA" id="ARBA00023018"/>
    </source>
</evidence>
<sequence>MTCHIFGGIKDIRFPSSFDGIWKPDVLLYNSVDENFDTMYKSNLVVYNTSVVNWIPPAILKFSCMGMSVTWFPFDDQLCELKFSSWTYHGLAVNLTIEYPKGEDYGKFFIQFLNTVDSLEHHMDLSTYIVNGEWDLISTKSKRSVDYFTCCPEPYTTIMYHMHMRRRTLYYGMHCI</sequence>
<feature type="domain" description="Neurotransmitter-gated ion-channel ligand-binding" evidence="11">
    <location>
        <begin position="6"/>
        <end position="168"/>
    </location>
</feature>
<dbReference type="WBParaSite" id="ACRNAN_scaffold8619.g10575.t1">
    <property type="protein sequence ID" value="ACRNAN_scaffold8619.g10575.t1"/>
    <property type="gene ID" value="ACRNAN_scaffold8619.g10575"/>
</dbReference>
<dbReference type="FunFam" id="2.70.170.10:FF:000028">
    <property type="entry name" value="AcetylCholine Receptor"/>
    <property type="match status" value="1"/>
</dbReference>
<dbReference type="CDD" id="cd18997">
    <property type="entry name" value="LGIC_ECD_nAChR"/>
    <property type="match status" value="1"/>
</dbReference>
<proteinExistence type="predicted"/>
<dbReference type="Gene3D" id="2.70.170.10">
    <property type="entry name" value="Neurotransmitter-gated ion-channel ligand-binding domain"/>
    <property type="match status" value="1"/>
</dbReference>
<evidence type="ECO:0000256" key="9">
    <source>
        <dbReference type="ARBA" id="ARBA00023303"/>
    </source>
</evidence>
<evidence type="ECO:0000256" key="7">
    <source>
        <dbReference type="ARBA" id="ARBA00023170"/>
    </source>
</evidence>
<dbReference type="PANTHER" id="PTHR18945">
    <property type="entry name" value="NEUROTRANSMITTER GATED ION CHANNEL"/>
    <property type="match status" value="1"/>
</dbReference>
<dbReference type="Pfam" id="PF02931">
    <property type="entry name" value="Neur_chan_LBD"/>
    <property type="match status" value="1"/>
</dbReference>
<evidence type="ECO:0000256" key="6">
    <source>
        <dbReference type="ARBA" id="ARBA00023136"/>
    </source>
</evidence>